<dbReference type="RefSeq" id="WP_376736219.1">
    <property type="nucleotide sequence ID" value="NZ_JAYMRP010000053.1"/>
</dbReference>
<comment type="caution">
    <text evidence="4">The sequence shown here is derived from an EMBL/GenBank/DDBJ whole genome shotgun (WGS) entry which is preliminary data.</text>
</comment>
<evidence type="ECO:0000259" key="3">
    <source>
        <dbReference type="Pfam" id="PF00144"/>
    </source>
</evidence>
<dbReference type="GO" id="GO:0016787">
    <property type="term" value="F:hydrolase activity"/>
    <property type="evidence" value="ECO:0007669"/>
    <property type="project" value="UniProtKB-KW"/>
</dbReference>
<keyword evidence="2" id="KW-0732">Signal</keyword>
<evidence type="ECO:0000256" key="1">
    <source>
        <dbReference type="SAM" id="MobiDB-lite"/>
    </source>
</evidence>
<protein>
    <submittedName>
        <fullName evidence="4">Serine hydrolase domain-containing protein</fullName>
        <ecNumber evidence="4">3.1.1.103</ecNumber>
    </submittedName>
</protein>
<dbReference type="Pfam" id="PF00144">
    <property type="entry name" value="Beta-lactamase"/>
    <property type="match status" value="1"/>
</dbReference>
<feature type="chain" id="PRO_5047537879" evidence="2">
    <location>
        <begin position="34"/>
        <end position="390"/>
    </location>
</feature>
<dbReference type="EMBL" id="JAYMRP010000053">
    <property type="protein sequence ID" value="MFB8777780.1"/>
    <property type="molecule type" value="Genomic_DNA"/>
</dbReference>
<feature type="region of interest" description="Disordered" evidence="1">
    <location>
        <begin position="240"/>
        <end position="266"/>
    </location>
</feature>
<dbReference type="Gene3D" id="3.40.710.10">
    <property type="entry name" value="DD-peptidase/beta-lactamase superfamily"/>
    <property type="match status" value="1"/>
</dbReference>
<dbReference type="InterPro" id="IPR001466">
    <property type="entry name" value="Beta-lactam-related"/>
</dbReference>
<dbReference type="InterPro" id="IPR012338">
    <property type="entry name" value="Beta-lactam/transpept-like"/>
</dbReference>
<proteinExistence type="predicted"/>
<accession>A0ABV5ELR2</accession>
<sequence length="390" mass="41549">MTTPRKRPRASARTTAVAAATLTALSAALGAAAAYDNDAHHATRDAVLAAVDDGVPGITLTAHDLHGPWSTTAGVADLRTGQPRTPADRYRVGSITKTFVATVVLQLAAEQRLTLDDPVDRWLPGVLHGNGNDGRLITVRQLLNHTSGLHDYTQDPDFARAHLTEPGFREHRYDTHAPPDLVTIALRHEPAFPPGDDWSYSNTNYVVAGMVIEAVTGRPYDAEVRARIIEPLHLTATSVPGTRTGIPRPSARAYSKLSETSTTGPTHDVTRFNPSIAGAAGEMISNSTDLNRFYTALLGGKLLPPEQLKAMKTTVPVNAPTDDARYGLGLIARELSCGVRIWGHAGGIYGSLTEAATTPDGTHTVAFNLNGDWTGDTGAILEAEFCGTED</sequence>
<dbReference type="InterPro" id="IPR050491">
    <property type="entry name" value="AmpC-like"/>
</dbReference>
<feature type="domain" description="Beta-lactamase-related" evidence="3">
    <location>
        <begin position="54"/>
        <end position="367"/>
    </location>
</feature>
<evidence type="ECO:0000256" key="2">
    <source>
        <dbReference type="SAM" id="SignalP"/>
    </source>
</evidence>
<dbReference type="PANTHER" id="PTHR46825">
    <property type="entry name" value="D-ALANYL-D-ALANINE-CARBOXYPEPTIDASE/ENDOPEPTIDASE AMPH"/>
    <property type="match status" value="1"/>
</dbReference>
<dbReference type="EC" id="3.1.1.103" evidence="4"/>
<dbReference type="SUPFAM" id="SSF56601">
    <property type="entry name" value="beta-lactamase/transpeptidase-like"/>
    <property type="match status" value="1"/>
</dbReference>
<dbReference type="PANTHER" id="PTHR46825:SF7">
    <property type="entry name" value="D-ALANYL-D-ALANINE CARBOXYPEPTIDASE"/>
    <property type="match status" value="1"/>
</dbReference>
<evidence type="ECO:0000313" key="5">
    <source>
        <dbReference type="Proteomes" id="UP001585080"/>
    </source>
</evidence>
<gene>
    <name evidence="4" type="ORF">VSS16_34585</name>
</gene>
<name>A0ABV5ELR2_9ACTN</name>
<dbReference type="Proteomes" id="UP001585080">
    <property type="component" value="Unassembled WGS sequence"/>
</dbReference>
<reference evidence="4 5" key="1">
    <citation type="submission" date="2024-01" db="EMBL/GenBank/DDBJ databases">
        <title>Genome mining of biosynthetic gene clusters to explore secondary metabolites of Streptomyces sp.</title>
        <authorList>
            <person name="Baig A."/>
            <person name="Ajitkumar Shintre N."/>
            <person name="Kumar H."/>
            <person name="Anbarasu A."/>
            <person name="Ramaiah S."/>
        </authorList>
    </citation>
    <scope>NUCLEOTIDE SEQUENCE [LARGE SCALE GENOMIC DNA]</scope>
    <source>
        <strain evidence="4 5">A57</strain>
    </source>
</reference>
<organism evidence="4 5">
    <name type="scientific">Streptomyces broussonetiae</name>
    <dbReference type="NCBI Taxonomy" id="2686304"/>
    <lineage>
        <taxon>Bacteria</taxon>
        <taxon>Bacillati</taxon>
        <taxon>Actinomycetota</taxon>
        <taxon>Actinomycetes</taxon>
        <taxon>Kitasatosporales</taxon>
        <taxon>Streptomycetaceae</taxon>
        <taxon>Streptomyces</taxon>
    </lineage>
</organism>
<feature type="signal peptide" evidence="2">
    <location>
        <begin position="1"/>
        <end position="33"/>
    </location>
</feature>
<keyword evidence="5" id="KW-1185">Reference proteome</keyword>
<keyword evidence="4" id="KW-0378">Hydrolase</keyword>
<evidence type="ECO:0000313" key="4">
    <source>
        <dbReference type="EMBL" id="MFB8777780.1"/>
    </source>
</evidence>